<keyword evidence="5" id="KW-1185">Reference proteome</keyword>
<feature type="region of interest" description="Disordered" evidence="1">
    <location>
        <begin position="123"/>
        <end position="152"/>
    </location>
</feature>
<evidence type="ECO:0000256" key="2">
    <source>
        <dbReference type="SAM" id="Phobius"/>
    </source>
</evidence>
<keyword evidence="2" id="KW-1133">Transmembrane helix</keyword>
<feature type="compositionally biased region" description="Basic and acidic residues" evidence="1">
    <location>
        <begin position="141"/>
        <end position="152"/>
    </location>
</feature>
<organism evidence="4 5">
    <name type="scientific">Natronorubrum tibetense GA33</name>
    <dbReference type="NCBI Taxonomy" id="1114856"/>
    <lineage>
        <taxon>Archaea</taxon>
        <taxon>Methanobacteriati</taxon>
        <taxon>Methanobacteriota</taxon>
        <taxon>Stenosarchaea group</taxon>
        <taxon>Halobacteria</taxon>
        <taxon>Halobacteriales</taxon>
        <taxon>Natrialbaceae</taxon>
        <taxon>Natronorubrum</taxon>
    </lineage>
</organism>
<evidence type="ECO:0000313" key="5">
    <source>
        <dbReference type="Proteomes" id="UP000011599"/>
    </source>
</evidence>
<dbReference type="eggNOG" id="arCOG03912">
    <property type="taxonomic scope" value="Archaea"/>
</dbReference>
<protein>
    <recommendedName>
        <fullName evidence="3">SHOCT domain-containing protein</fullName>
    </recommendedName>
</protein>
<proteinExistence type="predicted"/>
<sequence>MFVHEHDRMTGSRPLVRGVTPSVAVVTVAVLATFVALTVINSSVAIILAIFGLLFGGDLLRELAEALDGETEPAAEDEPIPDHDAEDALERLRVRYADGELSDAEFERRLAVLLETETVADVERYLDEGTAPPPAQETETEVDRELERSSGS</sequence>
<keyword evidence="2" id="KW-0812">Transmembrane</keyword>
<reference evidence="4 5" key="1">
    <citation type="journal article" date="2014" name="PLoS Genet.">
        <title>Phylogenetically driven sequencing of extremely halophilic archaea reveals strategies for static and dynamic osmo-response.</title>
        <authorList>
            <person name="Becker E.A."/>
            <person name="Seitzer P.M."/>
            <person name="Tritt A."/>
            <person name="Larsen D."/>
            <person name="Krusor M."/>
            <person name="Yao A.I."/>
            <person name="Wu D."/>
            <person name="Madern D."/>
            <person name="Eisen J.A."/>
            <person name="Darling A.E."/>
            <person name="Facciotti M.T."/>
        </authorList>
    </citation>
    <scope>NUCLEOTIDE SEQUENCE [LARGE SCALE GENOMIC DNA]</scope>
    <source>
        <strain evidence="4 5">GA33</strain>
    </source>
</reference>
<evidence type="ECO:0000256" key="1">
    <source>
        <dbReference type="SAM" id="MobiDB-lite"/>
    </source>
</evidence>
<dbReference type="Proteomes" id="UP000011599">
    <property type="component" value="Unassembled WGS sequence"/>
</dbReference>
<accession>L9W025</accession>
<gene>
    <name evidence="4" type="ORF">C496_05737</name>
</gene>
<dbReference type="Pfam" id="PF09851">
    <property type="entry name" value="SHOCT"/>
    <property type="match status" value="1"/>
</dbReference>
<dbReference type="AlphaFoldDB" id="L9W025"/>
<comment type="caution">
    <text evidence="4">The sequence shown here is derived from an EMBL/GenBank/DDBJ whole genome shotgun (WGS) entry which is preliminary data.</text>
</comment>
<name>L9W025_9EURY</name>
<dbReference type="OrthoDB" id="178074at2157"/>
<evidence type="ECO:0000313" key="4">
    <source>
        <dbReference type="EMBL" id="ELY42810.1"/>
    </source>
</evidence>
<dbReference type="PATRIC" id="fig|1114856.3.peg.1196"/>
<feature type="domain" description="SHOCT" evidence="3">
    <location>
        <begin position="87"/>
        <end position="114"/>
    </location>
</feature>
<evidence type="ECO:0000259" key="3">
    <source>
        <dbReference type="Pfam" id="PF09851"/>
    </source>
</evidence>
<dbReference type="InterPro" id="IPR018649">
    <property type="entry name" value="SHOCT"/>
</dbReference>
<feature type="transmembrane region" description="Helical" evidence="2">
    <location>
        <begin position="22"/>
        <end position="55"/>
    </location>
</feature>
<dbReference type="EMBL" id="AOHW01000022">
    <property type="protein sequence ID" value="ELY42810.1"/>
    <property type="molecule type" value="Genomic_DNA"/>
</dbReference>
<keyword evidence="2" id="KW-0472">Membrane</keyword>